<protein>
    <submittedName>
        <fullName evidence="1">Uncharacterized protein</fullName>
    </submittedName>
</protein>
<evidence type="ECO:0000313" key="2">
    <source>
        <dbReference type="Proteomes" id="UP000218767"/>
    </source>
</evidence>
<comment type="caution">
    <text evidence="1">The sequence shown here is derived from an EMBL/GenBank/DDBJ whole genome shotgun (WGS) entry which is preliminary data.</text>
</comment>
<gene>
    <name evidence="1" type="ORF">COB20_15005</name>
</gene>
<sequence length="245" mass="27442">MSMQPLRFLFFPLGVLLLSSCQTPPAESTVEEEPQSANEVLDIRVLSDAEVYSGSSSADNRGMIPDILYAALQALSEDRLLTPVDDNAHGRFKRVLAMDPKNELALEGLQDIVVRYLQLAGESMRRGIFDEAETLLGRARFVDSRHPGIASTAEALRLEMNSNDLFFRLDYPNYSAHSELAQNELADIARQTREHEAFFLITAPNDDLARWMVSVMREAVSGYRLRGNIELSSRLGIRLRLPTGE</sequence>
<evidence type="ECO:0000313" key="1">
    <source>
        <dbReference type="EMBL" id="PCI74637.1"/>
    </source>
</evidence>
<accession>A0A2A4WXU1</accession>
<proteinExistence type="predicted"/>
<organism evidence="1 2">
    <name type="scientific">SAR86 cluster bacterium</name>
    <dbReference type="NCBI Taxonomy" id="2030880"/>
    <lineage>
        <taxon>Bacteria</taxon>
        <taxon>Pseudomonadati</taxon>
        <taxon>Pseudomonadota</taxon>
        <taxon>Gammaproteobacteria</taxon>
        <taxon>SAR86 cluster</taxon>
    </lineage>
</organism>
<dbReference type="AlphaFoldDB" id="A0A2A4WXU1"/>
<dbReference type="PROSITE" id="PS51257">
    <property type="entry name" value="PROKAR_LIPOPROTEIN"/>
    <property type="match status" value="1"/>
</dbReference>
<dbReference type="EMBL" id="NVUL01000100">
    <property type="protein sequence ID" value="PCI74637.1"/>
    <property type="molecule type" value="Genomic_DNA"/>
</dbReference>
<reference evidence="2" key="1">
    <citation type="submission" date="2017-08" db="EMBL/GenBank/DDBJ databases">
        <title>A dynamic microbial community with high functional redundancy inhabits the cold, oxic subseafloor aquifer.</title>
        <authorList>
            <person name="Tully B.J."/>
            <person name="Wheat C.G."/>
            <person name="Glazer B.T."/>
            <person name="Huber J.A."/>
        </authorList>
    </citation>
    <scope>NUCLEOTIDE SEQUENCE [LARGE SCALE GENOMIC DNA]</scope>
</reference>
<dbReference type="Proteomes" id="UP000218767">
    <property type="component" value="Unassembled WGS sequence"/>
</dbReference>
<name>A0A2A4WXU1_9GAMM</name>